<proteinExistence type="predicted"/>
<gene>
    <name evidence="1" type="ORF">H6G81_27650</name>
</gene>
<dbReference type="EMBL" id="JACJTA010000086">
    <property type="protein sequence ID" value="MBD2608187.1"/>
    <property type="molecule type" value="Genomic_DNA"/>
</dbReference>
<evidence type="ECO:0000313" key="1">
    <source>
        <dbReference type="EMBL" id="MBD2608187.1"/>
    </source>
</evidence>
<name>A0ABR8GYE3_9CYAN</name>
<comment type="caution">
    <text evidence="1">The sequence shown here is derived from an EMBL/GenBank/DDBJ whole genome shotgun (WGS) entry which is preliminary data.</text>
</comment>
<dbReference type="Proteomes" id="UP000660380">
    <property type="component" value="Unassembled WGS sequence"/>
</dbReference>
<accession>A0ABR8GYE3</accession>
<sequence>MSICQFIVVGRSGDGGDNIISKPRTKVRAESLNLLKQVVIFGDDKKRDRHQH</sequence>
<protein>
    <submittedName>
        <fullName evidence="1">Uncharacterized protein</fullName>
    </submittedName>
</protein>
<organism evidence="1 2">
    <name type="scientific">Scytonema hofmannii FACHB-248</name>
    <dbReference type="NCBI Taxonomy" id="1842502"/>
    <lineage>
        <taxon>Bacteria</taxon>
        <taxon>Bacillati</taxon>
        <taxon>Cyanobacteriota</taxon>
        <taxon>Cyanophyceae</taxon>
        <taxon>Nostocales</taxon>
        <taxon>Scytonemataceae</taxon>
        <taxon>Scytonema</taxon>
    </lineage>
</organism>
<dbReference type="RefSeq" id="WP_186227732.1">
    <property type="nucleotide sequence ID" value="NZ_JACJTA010000086.1"/>
</dbReference>
<reference evidence="1 2" key="1">
    <citation type="journal article" date="2020" name="ISME J.">
        <title>Comparative genomics reveals insights into cyanobacterial evolution and habitat adaptation.</title>
        <authorList>
            <person name="Chen M.Y."/>
            <person name="Teng W.K."/>
            <person name="Zhao L."/>
            <person name="Hu C.X."/>
            <person name="Zhou Y.K."/>
            <person name="Han B.P."/>
            <person name="Song L.R."/>
            <person name="Shu W.S."/>
        </authorList>
    </citation>
    <scope>NUCLEOTIDE SEQUENCE [LARGE SCALE GENOMIC DNA]</scope>
    <source>
        <strain evidence="1 2">FACHB-248</strain>
    </source>
</reference>
<evidence type="ECO:0000313" key="2">
    <source>
        <dbReference type="Proteomes" id="UP000660380"/>
    </source>
</evidence>
<keyword evidence="2" id="KW-1185">Reference proteome</keyword>